<protein>
    <recommendedName>
        <fullName evidence="3">Pilus assembly protein PilL</fullName>
    </recommendedName>
</protein>
<keyword evidence="2" id="KW-1185">Reference proteome</keyword>
<dbReference type="AlphaFoldDB" id="W1NAE8"/>
<sequence length="195" mass="21791">MVLLAGCAQQPPAKTSTTPTVDSASALQISPLDEPRVITTEHQIVTGPNPPHRGIVDPDVYDQELIPVEVLRTGRYQLVTMLAPMGQRHLLEQIVNVRIPPSLSTTVGDGIRYTLKNTGYTLCPATRGHEEWLYSRQLPAAHYHLGPMTLREALQVLAGDAWELEEDPVRRQVCYEQRDLRTVKTTTVVPERSHE</sequence>
<evidence type="ECO:0000313" key="2">
    <source>
        <dbReference type="Proteomes" id="UP000019113"/>
    </source>
</evidence>
<accession>W1NAE8</accession>
<comment type="caution">
    <text evidence="1">The sequence shown here is derived from an EMBL/GenBank/DDBJ whole genome shotgun (WGS) entry which is preliminary data.</text>
</comment>
<gene>
    <name evidence="1" type="ORF">BJB45_08075</name>
</gene>
<dbReference type="STRING" id="1178482.AR456_18875"/>
<reference evidence="1 2" key="1">
    <citation type="submission" date="2013-08" db="EMBL/GenBank/DDBJ databases">
        <title>draft genome of Halomonas huanghegensis, strain BJGMM-B45T.</title>
        <authorList>
            <person name="Miao C."/>
            <person name="Wan Y."/>
            <person name="Jin W."/>
        </authorList>
    </citation>
    <scope>NUCLEOTIDE SEQUENCE [LARGE SCALE GENOMIC DNA]</scope>
    <source>
        <strain evidence="1 2">BJGMM-B45</strain>
    </source>
</reference>
<dbReference type="NCBIfam" id="TIGR03748">
    <property type="entry name" value="conj_PilL"/>
    <property type="match status" value="1"/>
</dbReference>
<dbReference type="PATRIC" id="fig|1178482.3.peg.795"/>
<organism evidence="1 2">
    <name type="scientific">Halomonas huangheensis</name>
    <dbReference type="NCBI Taxonomy" id="1178482"/>
    <lineage>
        <taxon>Bacteria</taxon>
        <taxon>Pseudomonadati</taxon>
        <taxon>Pseudomonadota</taxon>
        <taxon>Gammaproteobacteria</taxon>
        <taxon>Oceanospirillales</taxon>
        <taxon>Halomonadaceae</taxon>
        <taxon>Halomonas</taxon>
    </lineage>
</organism>
<name>W1NAE8_9GAMM</name>
<dbReference type="eggNOG" id="COG3266">
    <property type="taxonomic scope" value="Bacteria"/>
</dbReference>
<dbReference type="EMBL" id="AVBC01000018">
    <property type="protein sequence ID" value="ERL52499.1"/>
    <property type="molecule type" value="Genomic_DNA"/>
</dbReference>
<dbReference type="Proteomes" id="UP000019113">
    <property type="component" value="Unassembled WGS sequence"/>
</dbReference>
<proteinExistence type="predicted"/>
<evidence type="ECO:0000313" key="1">
    <source>
        <dbReference type="EMBL" id="ERL52499.1"/>
    </source>
</evidence>
<dbReference type="InterPro" id="IPR022260">
    <property type="entry name" value="Integr_conj_element_PilL"/>
</dbReference>
<evidence type="ECO:0008006" key="3">
    <source>
        <dbReference type="Google" id="ProtNLM"/>
    </source>
</evidence>
<dbReference type="KEGG" id="hhu:AR456_18875"/>